<feature type="transmembrane region" description="Helical" evidence="1">
    <location>
        <begin position="417"/>
        <end position="434"/>
    </location>
</feature>
<dbReference type="EMBL" id="JAVHNR010000006">
    <property type="protein sequence ID" value="KAK6339814.1"/>
    <property type="molecule type" value="Genomic_DNA"/>
</dbReference>
<accession>A0AAN8RGV1</accession>
<keyword evidence="1" id="KW-0812">Transmembrane</keyword>
<dbReference type="GO" id="GO:0016747">
    <property type="term" value="F:acyltransferase activity, transferring groups other than amino-acyl groups"/>
    <property type="evidence" value="ECO:0007669"/>
    <property type="project" value="InterPro"/>
</dbReference>
<feature type="transmembrane region" description="Helical" evidence="1">
    <location>
        <begin position="154"/>
        <end position="172"/>
    </location>
</feature>
<dbReference type="Proteomes" id="UP001313282">
    <property type="component" value="Unassembled WGS sequence"/>
</dbReference>
<reference evidence="3 4" key="1">
    <citation type="submission" date="2019-10" db="EMBL/GenBank/DDBJ databases">
        <authorList>
            <person name="Palmer J.M."/>
        </authorList>
    </citation>
    <scope>NUCLEOTIDE SEQUENCE [LARGE SCALE GENOMIC DNA]</scope>
    <source>
        <strain evidence="3 4">TWF718</strain>
    </source>
</reference>
<evidence type="ECO:0000313" key="3">
    <source>
        <dbReference type="EMBL" id="KAK6339814.1"/>
    </source>
</evidence>
<feature type="domain" description="Acyltransferase 3" evidence="2">
    <location>
        <begin position="102"/>
        <end position="516"/>
    </location>
</feature>
<keyword evidence="4" id="KW-1185">Reference proteome</keyword>
<evidence type="ECO:0000313" key="4">
    <source>
        <dbReference type="Proteomes" id="UP001313282"/>
    </source>
</evidence>
<evidence type="ECO:0000259" key="2">
    <source>
        <dbReference type="Pfam" id="PF01757"/>
    </source>
</evidence>
<feature type="transmembrane region" description="Helical" evidence="1">
    <location>
        <begin position="70"/>
        <end position="89"/>
    </location>
</feature>
<comment type="caution">
    <text evidence="3">The sequence shown here is derived from an EMBL/GenBank/DDBJ whole genome shotgun (WGS) entry which is preliminary data.</text>
</comment>
<keyword evidence="1" id="KW-1133">Transmembrane helix</keyword>
<feature type="transmembrane region" description="Helical" evidence="1">
    <location>
        <begin position="202"/>
        <end position="222"/>
    </location>
</feature>
<proteinExistence type="predicted"/>
<feature type="transmembrane region" description="Helical" evidence="1">
    <location>
        <begin position="283"/>
        <end position="306"/>
    </location>
</feature>
<dbReference type="PANTHER" id="PTHR23028">
    <property type="entry name" value="ACETYLTRANSFERASE"/>
    <property type="match status" value="1"/>
</dbReference>
<dbReference type="InterPro" id="IPR050879">
    <property type="entry name" value="Acyltransferase_3"/>
</dbReference>
<organism evidence="3 4">
    <name type="scientific">Orbilia javanica</name>
    <dbReference type="NCBI Taxonomy" id="47235"/>
    <lineage>
        <taxon>Eukaryota</taxon>
        <taxon>Fungi</taxon>
        <taxon>Dikarya</taxon>
        <taxon>Ascomycota</taxon>
        <taxon>Pezizomycotina</taxon>
        <taxon>Orbiliomycetes</taxon>
        <taxon>Orbiliales</taxon>
        <taxon>Orbiliaceae</taxon>
        <taxon>Orbilia</taxon>
    </lineage>
</organism>
<keyword evidence="1" id="KW-0472">Membrane</keyword>
<dbReference type="InterPro" id="IPR002656">
    <property type="entry name" value="Acyl_transf_3_dom"/>
</dbReference>
<sequence length="545" mass="62306">MSNFPASNSGDPGISISMLDVETGDRRLSEETLLNDKDFSEQAPSSFDFLLGPTSSTQRKFGIFPRLRHIIAKVTLFLLPSFISCYFTPAGASKPEKLAPTAWLDGLRGIACACVVVHHYFYEYHSRLEHPYDGVNHVDVTQLPFIKLIHYGPPMVKIFFIISGFVLTVKAVKITRVPGSSFDGQGLISNLSTSVWKRYLRLYIPCAASFILCAFLISAGWMEAIPTSKRRPGWITGSIERRPPTLDNIFQQLAEAAKDFYIFAVERSLFNILDRPYNTDGHLWTIPVEFKSSIALFVFVTGVCTLKRWLRVYIIIPVFTISLLYYGGWGLALFFFGYFLAELNSDIPTDPKERSSRRSLFKTSLHSTMVIVSLYLLSYPRKIPDPEYTTGYRFLAPLTPPRYPLPHDKRADHTHEFWQTVGAMMLVWALLYLPRVQNVVLCNKVSQYFGKISFAIYIMHGHTQKSIGHWAVVNGLKFVGLWHYNAQKKAWILDKEHNQLYGTVVMVAFLFITFPITVCWADVFWRVADAPSVRFLRWLEGKIRR</sequence>
<feature type="transmembrane region" description="Helical" evidence="1">
    <location>
        <begin position="313"/>
        <end position="340"/>
    </location>
</feature>
<evidence type="ECO:0000256" key="1">
    <source>
        <dbReference type="SAM" id="Phobius"/>
    </source>
</evidence>
<dbReference type="Pfam" id="PF01757">
    <property type="entry name" value="Acyl_transf_3"/>
    <property type="match status" value="1"/>
</dbReference>
<feature type="transmembrane region" description="Helical" evidence="1">
    <location>
        <begin position="500"/>
        <end position="525"/>
    </location>
</feature>
<name>A0AAN8RGV1_9PEZI</name>
<dbReference type="PANTHER" id="PTHR23028:SF134">
    <property type="entry name" value="PUTATIVE (AFU_ORTHOLOGUE AFUA_4G08520)-RELATED"/>
    <property type="match status" value="1"/>
</dbReference>
<protein>
    <recommendedName>
        <fullName evidence="2">Acyltransferase 3 domain-containing protein</fullName>
    </recommendedName>
</protein>
<dbReference type="AlphaFoldDB" id="A0AAN8RGV1"/>
<gene>
    <name evidence="3" type="ORF">TWF718_009204</name>
</gene>